<dbReference type="RefSeq" id="WP_422919271.1">
    <property type="nucleotide sequence ID" value="NZ_JAMZEJ010000004.1"/>
</dbReference>
<name>A0ABT1VX72_9PROT</name>
<organism evidence="1 2">
    <name type="scientific">Rhizosaccharibacter radicis</name>
    <dbReference type="NCBI Taxonomy" id="2782605"/>
    <lineage>
        <taxon>Bacteria</taxon>
        <taxon>Pseudomonadati</taxon>
        <taxon>Pseudomonadota</taxon>
        <taxon>Alphaproteobacteria</taxon>
        <taxon>Acetobacterales</taxon>
        <taxon>Acetobacteraceae</taxon>
        <taxon>Rhizosaccharibacter</taxon>
    </lineage>
</organism>
<sequence length="176" mass="18697">MTLIRADLRTAAVDALRAAGTAAGPNVFSSRAWPTDPKALPVIQAVVLADTAESWGRNAPGFTRTAGLLVTAKFRFDGPEDFERQSDLLCEQIELAIMGNVALQAMIQQVSAIDSDLASDALGAVQVGVVRIRFDLEYAQTFAPPSEPLVSIAATVRAGLDAPPINFETDFLQPEG</sequence>
<evidence type="ECO:0000313" key="2">
    <source>
        <dbReference type="Proteomes" id="UP001524547"/>
    </source>
</evidence>
<reference evidence="1 2" key="1">
    <citation type="submission" date="2022-06" db="EMBL/GenBank/DDBJ databases">
        <title>Rhizosaccharibacter gen. nov. sp. nov. KSS12, endophytic bacteria isolated from sugarcane.</title>
        <authorList>
            <person name="Pitiwittayakul N."/>
        </authorList>
    </citation>
    <scope>NUCLEOTIDE SEQUENCE [LARGE SCALE GENOMIC DNA]</scope>
    <source>
        <strain evidence="1 2">KSS12</strain>
    </source>
</reference>
<evidence type="ECO:0000313" key="1">
    <source>
        <dbReference type="EMBL" id="MCQ8240522.1"/>
    </source>
</evidence>
<proteinExistence type="predicted"/>
<protein>
    <submittedName>
        <fullName evidence="1">Uncharacterized protein</fullName>
    </submittedName>
</protein>
<keyword evidence="2" id="KW-1185">Reference proteome</keyword>
<dbReference type="Proteomes" id="UP001524547">
    <property type="component" value="Unassembled WGS sequence"/>
</dbReference>
<gene>
    <name evidence="1" type="ORF">NFI88_06645</name>
</gene>
<accession>A0ABT1VX72</accession>
<dbReference type="EMBL" id="JAMZEJ010000004">
    <property type="protein sequence ID" value="MCQ8240522.1"/>
    <property type="molecule type" value="Genomic_DNA"/>
</dbReference>
<comment type="caution">
    <text evidence="1">The sequence shown here is derived from an EMBL/GenBank/DDBJ whole genome shotgun (WGS) entry which is preliminary data.</text>
</comment>